<sequence length="755" mass="88665">MPSEFEHPDFQKEIQRLEFTKRYIDVVIKTSESSKDKFQENMKEAFEDVDWLESSLSYSSLLTNARFFEMSKDELLQLKKARKKPYFARIDFLRDDLNEKEILYIGKTSLYSRENQEQIIVDWRSPIANLYYEGRLGEVEYHSYEESFTGYLSLKRQYMIEDGTLDEIRDIDLTTTDELLQESLSKSSSNRLTEIISTIQEEQNKIIRADLNKPIIVQGAAGSGKTTIALHRISYFIYQYKENFAPEQLMILAPSRLFIDYISEALPELGVERVRQTTYQEYVMACLGENLKMADDSKLVNLLEGHGSEEVKRAAWASSIKGSPVFQIILSNYLKEIYNSFHPSADFMVDKFRLFSHKKFFQLFLEDYNYLPLYRRLEKLKAVLQNDLAKKKKNIIKKIETYYDERIERALYRGKDPEKRRQYVSDALDKKAARLEELKKSFRTAVPKYMKQFPKKSLVRYYKDLFEDPIRLSRLSGGKLPVNDAGRLCEYCWKLFRKKVYEREDLALMLYLQESLFGIPKELKAKNIVIDEAQDYSFMELLSLKKSLDTDMFTLVGDLAQGIHSYRGLTSWQEVLDFIFPRAIYTELQKSYRTTVEIMEKANEVLKLLPYSFPEVEPVVRHGKSPEFIKRENGGELVKQLEKQVISLKEEDYKTFAVIGKTMKDCLLIHALFEKHAKLPFKLLQEQESIPKDEIVIVPSYLAKGLEFDAVMILSFEEEFSRESELDIKLLYVAMTRPLHRLYFYGLDKDNFIIA</sequence>
<evidence type="ECO:0000256" key="1">
    <source>
        <dbReference type="ARBA" id="ARBA00022741"/>
    </source>
</evidence>
<feature type="domain" description="UvrD-like helicase ATP-binding" evidence="6">
    <location>
        <begin position="198"/>
        <end position="595"/>
    </location>
</feature>
<dbReference type="PANTHER" id="PTHR11070">
    <property type="entry name" value="UVRD / RECB / PCRA DNA HELICASE FAMILY MEMBER"/>
    <property type="match status" value="1"/>
</dbReference>
<evidence type="ECO:0000313" key="7">
    <source>
        <dbReference type="EMBL" id="KON89635.1"/>
    </source>
</evidence>
<dbReference type="RefSeq" id="WP_053437001.1">
    <property type="nucleotide sequence ID" value="NZ_LGUF01000007.1"/>
</dbReference>
<gene>
    <name evidence="7" type="ORF">AF332_24315</name>
</gene>
<evidence type="ECO:0000313" key="8">
    <source>
        <dbReference type="Proteomes" id="UP000037109"/>
    </source>
</evidence>
<keyword evidence="4 5" id="KW-0067">ATP-binding</keyword>
<keyword evidence="8" id="KW-1185">Reference proteome</keyword>
<dbReference type="PROSITE" id="PS51198">
    <property type="entry name" value="UVRD_HELICASE_ATP_BIND"/>
    <property type="match status" value="1"/>
</dbReference>
<dbReference type="InterPro" id="IPR014016">
    <property type="entry name" value="UvrD-like_ATP-bd"/>
</dbReference>
<dbReference type="Gene3D" id="3.40.50.300">
    <property type="entry name" value="P-loop containing nucleotide triphosphate hydrolases"/>
    <property type="match status" value="2"/>
</dbReference>
<dbReference type="GO" id="GO:0016787">
    <property type="term" value="F:hydrolase activity"/>
    <property type="evidence" value="ECO:0007669"/>
    <property type="project" value="UniProtKB-UniRule"/>
</dbReference>
<dbReference type="EMBL" id="LGUF01000007">
    <property type="protein sequence ID" value="KON89635.1"/>
    <property type="molecule type" value="Genomic_DNA"/>
</dbReference>
<evidence type="ECO:0000259" key="6">
    <source>
        <dbReference type="PROSITE" id="PS51198"/>
    </source>
</evidence>
<dbReference type="Pfam" id="PF13538">
    <property type="entry name" value="UvrD_C_2"/>
    <property type="match status" value="1"/>
</dbReference>
<protein>
    <submittedName>
        <fullName evidence="7">DNA helicase</fullName>
    </submittedName>
</protein>
<dbReference type="Pfam" id="PF00580">
    <property type="entry name" value="UvrD-helicase"/>
    <property type="match status" value="1"/>
</dbReference>
<keyword evidence="2 5" id="KW-0378">Hydrolase</keyword>
<dbReference type="PATRIC" id="fig|1459.3.peg.5360"/>
<accession>A0A0M0GI82</accession>
<keyword evidence="3 5" id="KW-0347">Helicase</keyword>
<dbReference type="InterPro" id="IPR000212">
    <property type="entry name" value="DNA_helicase_UvrD/REP"/>
</dbReference>
<name>A0A0M0GI82_SPOGL</name>
<dbReference type="Proteomes" id="UP000037109">
    <property type="component" value="Unassembled WGS sequence"/>
</dbReference>
<dbReference type="AlphaFoldDB" id="A0A0M0GI82"/>
<dbReference type="GO" id="GO:0005829">
    <property type="term" value="C:cytosol"/>
    <property type="evidence" value="ECO:0007669"/>
    <property type="project" value="TreeGrafter"/>
</dbReference>
<evidence type="ECO:0000256" key="4">
    <source>
        <dbReference type="ARBA" id="ARBA00022840"/>
    </source>
</evidence>
<comment type="caution">
    <text evidence="7">The sequence shown here is derived from an EMBL/GenBank/DDBJ whole genome shotgun (WGS) entry which is preliminary data.</text>
</comment>
<dbReference type="GO" id="GO:0003677">
    <property type="term" value="F:DNA binding"/>
    <property type="evidence" value="ECO:0007669"/>
    <property type="project" value="InterPro"/>
</dbReference>
<dbReference type="GO" id="GO:0000725">
    <property type="term" value="P:recombinational repair"/>
    <property type="evidence" value="ECO:0007669"/>
    <property type="project" value="TreeGrafter"/>
</dbReference>
<feature type="binding site" evidence="5">
    <location>
        <begin position="219"/>
        <end position="226"/>
    </location>
    <ligand>
        <name>ATP</name>
        <dbReference type="ChEBI" id="CHEBI:30616"/>
    </ligand>
</feature>
<keyword evidence="1 5" id="KW-0547">Nucleotide-binding</keyword>
<evidence type="ECO:0000256" key="3">
    <source>
        <dbReference type="ARBA" id="ARBA00022806"/>
    </source>
</evidence>
<dbReference type="InterPro" id="IPR027417">
    <property type="entry name" value="P-loop_NTPase"/>
</dbReference>
<organism evidence="7 8">
    <name type="scientific">Sporosarcina globispora</name>
    <name type="common">Bacillus globisporus</name>
    <dbReference type="NCBI Taxonomy" id="1459"/>
    <lineage>
        <taxon>Bacteria</taxon>
        <taxon>Bacillati</taxon>
        <taxon>Bacillota</taxon>
        <taxon>Bacilli</taxon>
        <taxon>Bacillales</taxon>
        <taxon>Caryophanaceae</taxon>
        <taxon>Sporosarcina</taxon>
    </lineage>
</organism>
<evidence type="ECO:0000256" key="5">
    <source>
        <dbReference type="PROSITE-ProRule" id="PRU00560"/>
    </source>
</evidence>
<dbReference type="InterPro" id="IPR027785">
    <property type="entry name" value="UvrD-like_helicase_C"/>
</dbReference>
<dbReference type="SUPFAM" id="SSF52540">
    <property type="entry name" value="P-loop containing nucleoside triphosphate hydrolases"/>
    <property type="match status" value="1"/>
</dbReference>
<dbReference type="PANTHER" id="PTHR11070:SF17">
    <property type="entry name" value="DNA HELICASE IV"/>
    <property type="match status" value="1"/>
</dbReference>
<dbReference type="NCBIfam" id="NF041464">
    <property type="entry name" value="HelD_BACSU"/>
    <property type="match status" value="1"/>
</dbReference>
<dbReference type="InterPro" id="IPR048228">
    <property type="entry name" value="HelD_bacillota"/>
</dbReference>
<dbReference type="GO" id="GO:0043138">
    <property type="term" value="F:3'-5' DNA helicase activity"/>
    <property type="evidence" value="ECO:0007669"/>
    <property type="project" value="TreeGrafter"/>
</dbReference>
<dbReference type="OrthoDB" id="9787585at2"/>
<proteinExistence type="predicted"/>
<reference evidence="8" key="1">
    <citation type="submission" date="2015-07" db="EMBL/GenBank/DDBJ databases">
        <title>Fjat-10036 dsm4.</title>
        <authorList>
            <person name="Liu B."/>
            <person name="Wang J."/>
            <person name="Zhu Y."/>
            <person name="Liu G."/>
            <person name="Chen Q."/>
            <person name="Chen Z."/>
            <person name="Lan J."/>
            <person name="Che J."/>
            <person name="Ge C."/>
            <person name="Shi H."/>
            <person name="Pan Z."/>
            <person name="Liu X."/>
        </authorList>
    </citation>
    <scope>NUCLEOTIDE SEQUENCE [LARGE SCALE GENOMIC DNA]</scope>
    <source>
        <strain evidence="8">DSM 4</strain>
    </source>
</reference>
<dbReference type="GO" id="GO:0005524">
    <property type="term" value="F:ATP binding"/>
    <property type="evidence" value="ECO:0007669"/>
    <property type="project" value="UniProtKB-UniRule"/>
</dbReference>
<dbReference type="STRING" id="1459.AF332_24315"/>
<evidence type="ECO:0000256" key="2">
    <source>
        <dbReference type="ARBA" id="ARBA00022801"/>
    </source>
</evidence>